<sequence>MKNPSAFLALIPAVMLAGCASMATAQQPTRTSDGMLTSPSGMALYVFDRDAAGSGKSVCNGPCATNWPPLPAEDGAKASGDYSVITRDDGKKQWAYKGKPLYTWVKDQKPGDKSGDGVNNVWHIAKP</sequence>
<feature type="region of interest" description="Disordered" evidence="1">
    <location>
        <begin position="107"/>
        <end position="127"/>
    </location>
</feature>
<evidence type="ECO:0000256" key="2">
    <source>
        <dbReference type="SAM" id="SignalP"/>
    </source>
</evidence>
<evidence type="ECO:0000256" key="1">
    <source>
        <dbReference type="SAM" id="MobiDB-lite"/>
    </source>
</evidence>
<protein>
    <recommendedName>
        <fullName evidence="5">ATP-binding protein</fullName>
    </recommendedName>
</protein>
<reference evidence="3 4" key="1">
    <citation type="submission" date="2018-09" db="EMBL/GenBank/DDBJ databases">
        <authorList>
            <person name="Zhu H."/>
        </authorList>
    </citation>
    <scope>NUCLEOTIDE SEQUENCE [LARGE SCALE GENOMIC DNA]</scope>
    <source>
        <strain evidence="3 4">K2R10-39</strain>
    </source>
</reference>
<evidence type="ECO:0008006" key="5">
    <source>
        <dbReference type="Google" id="ProtNLM"/>
    </source>
</evidence>
<dbReference type="EMBL" id="QYUN01000002">
    <property type="protein sequence ID" value="RJG07300.1"/>
    <property type="molecule type" value="Genomic_DNA"/>
</dbReference>
<proteinExistence type="predicted"/>
<dbReference type="PANTHER" id="PTHR39335">
    <property type="entry name" value="BLL4220 PROTEIN"/>
    <property type="match status" value="1"/>
</dbReference>
<dbReference type="Proteomes" id="UP000285190">
    <property type="component" value="Unassembled WGS sequence"/>
</dbReference>
<keyword evidence="4" id="KW-1185">Reference proteome</keyword>
<evidence type="ECO:0000313" key="4">
    <source>
        <dbReference type="Proteomes" id="UP000285190"/>
    </source>
</evidence>
<accession>A0A418X4D0</accession>
<feature type="chain" id="PRO_5018965384" description="ATP-binding protein" evidence="2">
    <location>
        <begin position="26"/>
        <end position="127"/>
    </location>
</feature>
<dbReference type="PANTHER" id="PTHR39335:SF1">
    <property type="entry name" value="BLL4220 PROTEIN"/>
    <property type="match status" value="1"/>
</dbReference>
<comment type="caution">
    <text evidence="3">The sequence shown here is derived from an EMBL/GenBank/DDBJ whole genome shotgun (WGS) entry which is preliminary data.</text>
</comment>
<dbReference type="AlphaFoldDB" id="A0A418X4D0"/>
<gene>
    <name evidence="3" type="ORF">D3870_15995</name>
</gene>
<dbReference type="Pfam" id="PF03640">
    <property type="entry name" value="Lipoprotein_15"/>
    <property type="match status" value="2"/>
</dbReference>
<organism evidence="3 4">
    <name type="scientific">Noviherbaspirillum cavernae</name>
    <dbReference type="NCBI Taxonomy" id="2320862"/>
    <lineage>
        <taxon>Bacteria</taxon>
        <taxon>Pseudomonadati</taxon>
        <taxon>Pseudomonadota</taxon>
        <taxon>Betaproteobacteria</taxon>
        <taxon>Burkholderiales</taxon>
        <taxon>Oxalobacteraceae</taxon>
        <taxon>Noviherbaspirillum</taxon>
    </lineage>
</organism>
<dbReference type="PIRSF" id="PIRSF029720">
    <property type="entry name" value="UCP029720"/>
    <property type="match status" value="1"/>
</dbReference>
<dbReference type="GO" id="GO:0043448">
    <property type="term" value="P:alkane catabolic process"/>
    <property type="evidence" value="ECO:0007669"/>
    <property type="project" value="TreeGrafter"/>
</dbReference>
<dbReference type="InterPro" id="IPR014558">
    <property type="entry name" value="UCP029720"/>
</dbReference>
<name>A0A418X4D0_9BURK</name>
<dbReference type="OrthoDB" id="9800666at2"/>
<dbReference type="PROSITE" id="PS51257">
    <property type="entry name" value="PROKAR_LIPOPROTEIN"/>
    <property type="match status" value="1"/>
</dbReference>
<dbReference type="RefSeq" id="WP_119740631.1">
    <property type="nucleotide sequence ID" value="NZ_QYUN01000002.1"/>
</dbReference>
<dbReference type="InterPro" id="IPR005297">
    <property type="entry name" value="Lipoprotein_repeat"/>
</dbReference>
<evidence type="ECO:0000313" key="3">
    <source>
        <dbReference type="EMBL" id="RJG07300.1"/>
    </source>
</evidence>
<feature type="signal peptide" evidence="2">
    <location>
        <begin position="1"/>
        <end position="25"/>
    </location>
</feature>
<keyword evidence="2" id="KW-0732">Signal</keyword>